<name>A0A9P0KSN2_ACAOB</name>
<dbReference type="Proteomes" id="UP001152888">
    <property type="component" value="Unassembled WGS sequence"/>
</dbReference>
<dbReference type="EMBL" id="CAKOFQ010006932">
    <property type="protein sequence ID" value="CAH1983161.1"/>
    <property type="molecule type" value="Genomic_DNA"/>
</dbReference>
<sequence>MCSLRLEAVLVSDVGDSIYNTVWAHVAVLTTNCDRFVISARVYYLSVFVFRDTVRLINPVNNSSNIYTYEPIKSVNRFK</sequence>
<organism evidence="1 2">
    <name type="scientific">Acanthoscelides obtectus</name>
    <name type="common">Bean weevil</name>
    <name type="synonym">Bruchus obtectus</name>
    <dbReference type="NCBI Taxonomy" id="200917"/>
    <lineage>
        <taxon>Eukaryota</taxon>
        <taxon>Metazoa</taxon>
        <taxon>Ecdysozoa</taxon>
        <taxon>Arthropoda</taxon>
        <taxon>Hexapoda</taxon>
        <taxon>Insecta</taxon>
        <taxon>Pterygota</taxon>
        <taxon>Neoptera</taxon>
        <taxon>Endopterygota</taxon>
        <taxon>Coleoptera</taxon>
        <taxon>Polyphaga</taxon>
        <taxon>Cucujiformia</taxon>
        <taxon>Chrysomeloidea</taxon>
        <taxon>Chrysomelidae</taxon>
        <taxon>Bruchinae</taxon>
        <taxon>Bruchini</taxon>
        <taxon>Acanthoscelides</taxon>
    </lineage>
</organism>
<proteinExistence type="predicted"/>
<comment type="caution">
    <text evidence="1">The sequence shown here is derived from an EMBL/GenBank/DDBJ whole genome shotgun (WGS) entry which is preliminary data.</text>
</comment>
<protein>
    <submittedName>
        <fullName evidence="1">Uncharacterized protein</fullName>
    </submittedName>
</protein>
<evidence type="ECO:0000313" key="1">
    <source>
        <dbReference type="EMBL" id="CAH1983161.1"/>
    </source>
</evidence>
<evidence type="ECO:0000313" key="2">
    <source>
        <dbReference type="Proteomes" id="UP001152888"/>
    </source>
</evidence>
<gene>
    <name evidence="1" type="ORF">ACAOBT_LOCUS15415</name>
</gene>
<dbReference type="AlphaFoldDB" id="A0A9P0KSN2"/>
<keyword evidence="2" id="KW-1185">Reference proteome</keyword>
<reference evidence="1" key="1">
    <citation type="submission" date="2022-03" db="EMBL/GenBank/DDBJ databases">
        <authorList>
            <person name="Sayadi A."/>
        </authorList>
    </citation>
    <scope>NUCLEOTIDE SEQUENCE</scope>
</reference>
<accession>A0A9P0KSN2</accession>